<dbReference type="EMBL" id="CP030032">
    <property type="protein sequence ID" value="AWV89167.1"/>
    <property type="molecule type" value="Genomic_DNA"/>
</dbReference>
<accession>A0A2Z4FJI0</accession>
<reference evidence="1 2" key="1">
    <citation type="submission" date="2018-06" db="EMBL/GenBank/DDBJ databases">
        <title>Lujinxingia sediminis gen. nov. sp. nov., a new facultative anaerobic member of the class Deltaproteobacteria, and proposal of Lujinxingaceae fam. nov.</title>
        <authorList>
            <person name="Guo L.-Y."/>
            <person name="Li C.-M."/>
            <person name="Wang S."/>
            <person name="Du Z.-J."/>
        </authorList>
    </citation>
    <scope>NUCLEOTIDE SEQUENCE [LARGE SCALE GENOMIC DNA]</scope>
    <source>
        <strain evidence="1 2">FA350</strain>
    </source>
</reference>
<evidence type="ECO:0000313" key="1">
    <source>
        <dbReference type="EMBL" id="AWV89167.1"/>
    </source>
</evidence>
<dbReference type="Proteomes" id="UP000249799">
    <property type="component" value="Chromosome"/>
</dbReference>
<gene>
    <name evidence="1" type="ORF">DN745_07375</name>
</gene>
<dbReference type="OrthoDB" id="10001648at2"/>
<dbReference type="KEGG" id="bsed:DN745_07375"/>
<name>A0A2Z4FJI0_9DELT</name>
<organism evidence="1 2">
    <name type="scientific">Bradymonas sediminis</name>
    <dbReference type="NCBI Taxonomy" id="1548548"/>
    <lineage>
        <taxon>Bacteria</taxon>
        <taxon>Deltaproteobacteria</taxon>
        <taxon>Bradymonadales</taxon>
        <taxon>Bradymonadaceae</taxon>
        <taxon>Bradymonas</taxon>
    </lineage>
</organism>
<evidence type="ECO:0000313" key="2">
    <source>
        <dbReference type="Proteomes" id="UP000249799"/>
    </source>
</evidence>
<dbReference type="PROSITE" id="PS51257">
    <property type="entry name" value="PROKAR_LIPOPROTEIN"/>
    <property type="match status" value="1"/>
</dbReference>
<keyword evidence="2" id="KW-1185">Reference proteome</keyword>
<protein>
    <submittedName>
        <fullName evidence="1">Uncharacterized protein</fullName>
    </submittedName>
</protein>
<proteinExistence type="predicted"/>
<dbReference type="RefSeq" id="WP_111333451.1">
    <property type="nucleotide sequence ID" value="NZ_CP030032.1"/>
</dbReference>
<dbReference type="AlphaFoldDB" id="A0A2Z4FJI0"/>
<sequence length="190" mass="20183">MANSPTKSTLGVSLFVASAFLLSACASSVYHLPPPPTPAGQAAAAADGEASAVDDEALDAAARASLLKLYELVKREQYEEAEQYLSQETRDFLSAASGVNDPSALLSSGEFKHRDGRVLQVNPVNLLFGGNIVSVRDALKEADEGETANRRVLYVIDPQEVSHRVIMISEGGKWVLHTTSISADGARLAQ</sequence>